<dbReference type="InterPro" id="IPR036179">
    <property type="entry name" value="Ig-like_dom_sf"/>
</dbReference>
<dbReference type="Proteomes" id="UP000887568">
    <property type="component" value="Unplaced"/>
</dbReference>
<feature type="domain" description="Ig-like" evidence="4">
    <location>
        <begin position="19"/>
        <end position="127"/>
    </location>
</feature>
<feature type="compositionally biased region" description="Basic and acidic residues" evidence="1">
    <location>
        <begin position="538"/>
        <end position="550"/>
    </location>
</feature>
<dbReference type="SMART" id="SM00406">
    <property type="entry name" value="IGv"/>
    <property type="match status" value="1"/>
</dbReference>
<evidence type="ECO:0000256" key="1">
    <source>
        <dbReference type="SAM" id="MobiDB-lite"/>
    </source>
</evidence>
<dbReference type="OMA" id="CWASPRR"/>
<dbReference type="SMART" id="SM00408">
    <property type="entry name" value="IGc2"/>
    <property type="match status" value="3"/>
</dbReference>
<dbReference type="SUPFAM" id="SSF48726">
    <property type="entry name" value="Immunoglobulin"/>
    <property type="match status" value="2"/>
</dbReference>
<dbReference type="EnsemblMetazoa" id="XM_038222782.1">
    <property type="protein sequence ID" value="XP_038078710.1"/>
    <property type="gene ID" value="LOC119746025"/>
</dbReference>
<keyword evidence="2" id="KW-0812">Transmembrane</keyword>
<organism evidence="5 6">
    <name type="scientific">Patiria miniata</name>
    <name type="common">Bat star</name>
    <name type="synonym">Asterina miniata</name>
    <dbReference type="NCBI Taxonomy" id="46514"/>
    <lineage>
        <taxon>Eukaryota</taxon>
        <taxon>Metazoa</taxon>
        <taxon>Echinodermata</taxon>
        <taxon>Eleutherozoa</taxon>
        <taxon>Asterozoa</taxon>
        <taxon>Asteroidea</taxon>
        <taxon>Valvatacea</taxon>
        <taxon>Valvatida</taxon>
        <taxon>Asterinidae</taxon>
        <taxon>Patiria</taxon>
    </lineage>
</organism>
<feature type="chain" id="PRO_5037687483" description="Ig-like domain-containing protein" evidence="3">
    <location>
        <begin position="24"/>
        <end position="556"/>
    </location>
</feature>
<dbReference type="InterPro" id="IPR013106">
    <property type="entry name" value="Ig_V-set"/>
</dbReference>
<feature type="region of interest" description="Disordered" evidence="1">
    <location>
        <begin position="509"/>
        <end position="556"/>
    </location>
</feature>
<dbReference type="InterPro" id="IPR007110">
    <property type="entry name" value="Ig-like_dom"/>
</dbReference>
<accession>A0A914BRW9</accession>
<dbReference type="Pfam" id="PF07686">
    <property type="entry name" value="V-set"/>
    <property type="match status" value="1"/>
</dbReference>
<dbReference type="AlphaFoldDB" id="A0A914BRW9"/>
<keyword evidence="2" id="KW-0472">Membrane</keyword>
<dbReference type="Pfam" id="PF13927">
    <property type="entry name" value="Ig_3"/>
    <property type="match status" value="1"/>
</dbReference>
<feature type="domain" description="Ig-like" evidence="4">
    <location>
        <begin position="233"/>
        <end position="325"/>
    </location>
</feature>
<feature type="domain" description="Ig-like" evidence="4">
    <location>
        <begin position="139"/>
        <end position="226"/>
    </location>
</feature>
<evidence type="ECO:0000256" key="3">
    <source>
        <dbReference type="SAM" id="SignalP"/>
    </source>
</evidence>
<dbReference type="GeneID" id="119746025"/>
<name>A0A914BRW9_PATMI</name>
<evidence type="ECO:0000259" key="4">
    <source>
        <dbReference type="PROSITE" id="PS50835"/>
    </source>
</evidence>
<dbReference type="InterPro" id="IPR013783">
    <property type="entry name" value="Ig-like_fold"/>
</dbReference>
<sequence>MDMASWWKTAVGLIVVLVPLVSSQVFLTEPRDAEVLMNAPMTMPCSISSTTQATVYWEVPGSVNRLYVEPNQQLPAGTPARFSIGGQDGTGNYNLNISRVQIEDEGMYTCNVIVDDGRGDIQPETLTSQSAILTVIRVPPIGDPVCWIREGRLVEVGDDLSLMCASSDPTVELKWYLGDVPLSSSNFETYSPGPGIRYSILAESSVNQRTFTCQPNKGQYEACQVTVVVRHSPIVTIEADAMMETGIDATFTCTAIGNPPDFAYTWHYNEYQISFAQHPRFNRARLEKSGSVLILPDLTDSDNNATLRCEAVNDVGEATASHVIRALPGKTLAQIIGPILLGIILGLVLIVLLLYAIWWRRQRRKVKQINKKKSVKRSFSLRNRAQEDVPTVDSGIVYTQTRGGFGSRYGKTATSNGDLARSGLDLESAGYGPDVTSIPAYRATAEEEREDDGALRPIPRKTSMSSLASGARGQSTTADDASLISPNEEKSFTYYVNPHFDEYRNSMVKIETEENNLDPEMEEEKHAPPPYNIGEDSPELKPSNDVKDENIISTEL</sequence>
<feature type="signal peptide" evidence="3">
    <location>
        <begin position="1"/>
        <end position="23"/>
    </location>
</feature>
<dbReference type="PROSITE" id="PS50835">
    <property type="entry name" value="IG_LIKE"/>
    <property type="match status" value="3"/>
</dbReference>
<dbReference type="OrthoDB" id="6413693at2759"/>
<keyword evidence="6" id="KW-1185">Reference proteome</keyword>
<dbReference type="RefSeq" id="XP_038078710.1">
    <property type="nucleotide sequence ID" value="XM_038222782.1"/>
</dbReference>
<reference evidence="5" key="1">
    <citation type="submission" date="2022-11" db="UniProtKB">
        <authorList>
            <consortium name="EnsemblMetazoa"/>
        </authorList>
    </citation>
    <scope>IDENTIFICATION</scope>
</reference>
<dbReference type="InterPro" id="IPR003599">
    <property type="entry name" value="Ig_sub"/>
</dbReference>
<dbReference type="SMART" id="SM00409">
    <property type="entry name" value="IG"/>
    <property type="match status" value="3"/>
</dbReference>
<keyword evidence="2" id="KW-1133">Transmembrane helix</keyword>
<dbReference type="Gene3D" id="2.60.40.10">
    <property type="entry name" value="Immunoglobulins"/>
    <property type="match status" value="3"/>
</dbReference>
<evidence type="ECO:0000256" key="2">
    <source>
        <dbReference type="SAM" id="Phobius"/>
    </source>
</evidence>
<feature type="compositionally biased region" description="Acidic residues" evidence="1">
    <location>
        <begin position="513"/>
        <end position="522"/>
    </location>
</feature>
<evidence type="ECO:0000313" key="5">
    <source>
        <dbReference type="EnsemblMetazoa" id="XP_038078710.1"/>
    </source>
</evidence>
<protein>
    <recommendedName>
        <fullName evidence="4">Ig-like domain-containing protein</fullName>
    </recommendedName>
</protein>
<feature type="transmembrane region" description="Helical" evidence="2">
    <location>
        <begin position="335"/>
        <end position="358"/>
    </location>
</feature>
<feature type="region of interest" description="Disordered" evidence="1">
    <location>
        <begin position="444"/>
        <end position="480"/>
    </location>
</feature>
<dbReference type="InterPro" id="IPR003598">
    <property type="entry name" value="Ig_sub2"/>
</dbReference>
<dbReference type="PANTHER" id="PTHR45889">
    <property type="entry name" value="IG-LIKE DOMAIN-CONTAINING PROTEIN"/>
    <property type="match status" value="1"/>
</dbReference>
<feature type="compositionally biased region" description="Polar residues" evidence="1">
    <location>
        <begin position="462"/>
        <end position="479"/>
    </location>
</feature>
<keyword evidence="3" id="KW-0732">Signal</keyword>
<dbReference type="CDD" id="cd00096">
    <property type="entry name" value="Ig"/>
    <property type="match status" value="1"/>
</dbReference>
<evidence type="ECO:0000313" key="6">
    <source>
        <dbReference type="Proteomes" id="UP000887568"/>
    </source>
</evidence>
<proteinExistence type="predicted"/>
<dbReference type="PANTHER" id="PTHR45889:SF8">
    <property type="entry name" value="IG-LIKE DOMAIN-CONTAINING PROTEIN"/>
    <property type="match status" value="1"/>
</dbReference>